<reference evidence="5 6" key="1">
    <citation type="submission" date="2024-03" db="EMBL/GenBank/DDBJ databases">
        <title>Novel species of the genus Variovorax.</title>
        <authorList>
            <person name="Liu Q."/>
            <person name="Xin Y.-H."/>
        </authorList>
    </citation>
    <scope>NUCLEOTIDE SEQUENCE [LARGE SCALE GENOMIC DNA]</scope>
    <source>
        <strain evidence="5 6">KACC 18899</strain>
    </source>
</reference>
<dbReference type="PANTHER" id="PTHR38603:SF1">
    <property type="entry name" value="CHAPERONE NAPD"/>
    <property type="match status" value="1"/>
</dbReference>
<dbReference type="EMBL" id="JBBKZU010000018">
    <property type="protein sequence ID" value="MEJ8815288.1"/>
    <property type="molecule type" value="Genomic_DNA"/>
</dbReference>
<accession>A0ABU8VNR1</accession>
<evidence type="ECO:0000313" key="6">
    <source>
        <dbReference type="Proteomes" id="UP001365846"/>
    </source>
</evidence>
<keyword evidence="3 4" id="KW-0143">Chaperone</keyword>
<comment type="subcellular location">
    <subcellularLocation>
        <location evidence="1 4">Cytoplasm</location>
    </subcellularLocation>
</comment>
<keyword evidence="2 4" id="KW-0963">Cytoplasm</keyword>
<sequence>MAVAKRLIPIEPERHADEWHIAGVVVHADPARLDPVRSAIEAMAGAEIHAGNDAGKLVVTLEAPTMRAIAAHLEYLHRLDGVLSAALVYQHNEDADSMEEEMTDDHAP</sequence>
<gene>
    <name evidence="4" type="primary">napD</name>
    <name evidence="5" type="ORF">WKW77_29790</name>
</gene>
<comment type="function">
    <text evidence="4">Chaperone for NapA, the catalytic subunit of the periplasmic nitrate reductase. It binds directly and specifically to the twin-arginine signal peptide of NapA, preventing premature interaction with the Tat translocase and premature export.</text>
</comment>
<name>A0ABU8VNR1_9BURK</name>
<dbReference type="RefSeq" id="WP_340360498.1">
    <property type="nucleotide sequence ID" value="NZ_JBBKZU010000018.1"/>
</dbReference>
<proteinExistence type="inferred from homology"/>
<organism evidence="5 6">
    <name type="scientific">Variovorax ureilyticus</name>
    <dbReference type="NCBI Taxonomy" id="1836198"/>
    <lineage>
        <taxon>Bacteria</taxon>
        <taxon>Pseudomonadati</taxon>
        <taxon>Pseudomonadota</taxon>
        <taxon>Betaproteobacteria</taxon>
        <taxon>Burkholderiales</taxon>
        <taxon>Comamonadaceae</taxon>
        <taxon>Variovorax</taxon>
    </lineage>
</organism>
<dbReference type="Proteomes" id="UP001365846">
    <property type="component" value="Unassembled WGS sequence"/>
</dbReference>
<dbReference type="PANTHER" id="PTHR38603">
    <property type="entry name" value="CHAPERONE NAPD"/>
    <property type="match status" value="1"/>
</dbReference>
<dbReference type="InterPro" id="IPR005623">
    <property type="entry name" value="Chaperone_NapD_NO3_reduct"/>
</dbReference>
<dbReference type="HAMAP" id="MF_02200">
    <property type="entry name" value="NapD"/>
    <property type="match status" value="1"/>
</dbReference>
<evidence type="ECO:0000256" key="4">
    <source>
        <dbReference type="HAMAP-Rule" id="MF_02200"/>
    </source>
</evidence>
<comment type="similarity">
    <text evidence="4">Belongs to the NapD family.</text>
</comment>
<protein>
    <recommendedName>
        <fullName evidence="4">Chaperone NapD</fullName>
    </recommendedName>
    <alternativeName>
        <fullName evidence="4">NapA signal peptide-binding chaperone NapD</fullName>
    </alternativeName>
</protein>
<evidence type="ECO:0000313" key="5">
    <source>
        <dbReference type="EMBL" id="MEJ8815288.1"/>
    </source>
</evidence>
<comment type="subunit">
    <text evidence="4">Interacts with the cytoplasmic NapA precursor.</text>
</comment>
<evidence type="ECO:0000256" key="1">
    <source>
        <dbReference type="ARBA" id="ARBA00004496"/>
    </source>
</evidence>
<dbReference type="Gene3D" id="3.30.70.920">
    <property type="match status" value="1"/>
</dbReference>
<dbReference type="Pfam" id="PF03927">
    <property type="entry name" value="NapD"/>
    <property type="match status" value="1"/>
</dbReference>
<keyword evidence="6" id="KW-1185">Reference proteome</keyword>
<evidence type="ECO:0000256" key="2">
    <source>
        <dbReference type="ARBA" id="ARBA00022490"/>
    </source>
</evidence>
<comment type="caution">
    <text evidence="5">The sequence shown here is derived from an EMBL/GenBank/DDBJ whole genome shotgun (WGS) entry which is preliminary data.</text>
</comment>
<evidence type="ECO:0000256" key="3">
    <source>
        <dbReference type="ARBA" id="ARBA00023186"/>
    </source>
</evidence>